<protein>
    <submittedName>
        <fullName evidence="1">Uncharacterized protein</fullName>
    </submittedName>
</protein>
<dbReference type="PANTHER" id="PTHR47150">
    <property type="entry name" value="OS12G0169200 PROTEIN"/>
    <property type="match status" value="1"/>
</dbReference>
<evidence type="ECO:0000313" key="2">
    <source>
        <dbReference type="Proteomes" id="UP001459277"/>
    </source>
</evidence>
<reference evidence="1 2" key="1">
    <citation type="submission" date="2024-01" db="EMBL/GenBank/DDBJ databases">
        <title>A telomere-to-telomere, gap-free genome of sweet tea (Lithocarpus litseifolius).</title>
        <authorList>
            <person name="Zhou J."/>
        </authorList>
    </citation>
    <scope>NUCLEOTIDE SEQUENCE [LARGE SCALE GENOMIC DNA]</scope>
    <source>
        <strain evidence="1">Zhou-2022a</strain>
        <tissue evidence="1">Leaf</tissue>
    </source>
</reference>
<dbReference type="AlphaFoldDB" id="A0AAW2DMC0"/>
<dbReference type="EMBL" id="JAZDWU010000002">
    <property type="protein sequence ID" value="KAL0011269.1"/>
    <property type="molecule type" value="Genomic_DNA"/>
</dbReference>
<sequence>MGCNTNYAPNMLLNDLDSDDDFEIIALLELEEERLERERASTSHRGSVPGRRFIQRDHGQGHQRLFHDYFAESPIYSLNVFQMRFRMSHSLFLRIKCNLEEKDEYFVQKRNAARVLGLSSLQKMTTALKMLAYGVALAQGRAPSVNYSINGHDYTMGYYLVDGIYPPWSTFVKTIPSPQGRKNSLFATTQESTRKDVESAFGVLQARFAIVCEPARL</sequence>
<dbReference type="PANTHER" id="PTHR47150:SF5">
    <property type="entry name" value="OS07G0546750 PROTEIN"/>
    <property type="match status" value="1"/>
</dbReference>
<comment type="caution">
    <text evidence="1">The sequence shown here is derived from an EMBL/GenBank/DDBJ whole genome shotgun (WGS) entry which is preliminary data.</text>
</comment>
<accession>A0AAW2DMC0</accession>
<keyword evidence="2" id="KW-1185">Reference proteome</keyword>
<dbReference type="Pfam" id="PF04827">
    <property type="entry name" value="Plant_tran"/>
    <property type="match status" value="1"/>
</dbReference>
<proteinExistence type="predicted"/>
<dbReference type="InterPro" id="IPR006912">
    <property type="entry name" value="Harbinger_derived_prot"/>
</dbReference>
<dbReference type="Proteomes" id="UP001459277">
    <property type="component" value="Unassembled WGS sequence"/>
</dbReference>
<evidence type="ECO:0000313" key="1">
    <source>
        <dbReference type="EMBL" id="KAL0011269.1"/>
    </source>
</evidence>
<name>A0AAW2DMC0_9ROSI</name>
<organism evidence="1 2">
    <name type="scientific">Lithocarpus litseifolius</name>
    <dbReference type="NCBI Taxonomy" id="425828"/>
    <lineage>
        <taxon>Eukaryota</taxon>
        <taxon>Viridiplantae</taxon>
        <taxon>Streptophyta</taxon>
        <taxon>Embryophyta</taxon>
        <taxon>Tracheophyta</taxon>
        <taxon>Spermatophyta</taxon>
        <taxon>Magnoliopsida</taxon>
        <taxon>eudicotyledons</taxon>
        <taxon>Gunneridae</taxon>
        <taxon>Pentapetalae</taxon>
        <taxon>rosids</taxon>
        <taxon>fabids</taxon>
        <taxon>Fagales</taxon>
        <taxon>Fagaceae</taxon>
        <taxon>Lithocarpus</taxon>
    </lineage>
</organism>
<gene>
    <name evidence="1" type="ORF">SO802_006377</name>
</gene>